<dbReference type="GO" id="GO:0006094">
    <property type="term" value="P:gluconeogenesis"/>
    <property type="evidence" value="ECO:0007669"/>
    <property type="project" value="InterPro"/>
</dbReference>
<sequence>IDQPLPPGVTVTSWLGKPWKPGDKEPCAHPNSRFCAPARQCPIMDPAWEAPEGVPIDAIIFGGRRPKEMGFRHIAQADLKFLWSSELPASASQSTGITGVSYHAYYTF</sequence>
<organism evidence="3 4">
    <name type="scientific">Pan troglodytes</name>
    <name type="common">Chimpanzee</name>
    <dbReference type="NCBI Taxonomy" id="9598"/>
    <lineage>
        <taxon>Eukaryota</taxon>
        <taxon>Metazoa</taxon>
        <taxon>Chordata</taxon>
        <taxon>Craniata</taxon>
        <taxon>Vertebrata</taxon>
        <taxon>Euteleostomi</taxon>
        <taxon>Mammalia</taxon>
        <taxon>Eutheria</taxon>
        <taxon>Euarchontoglires</taxon>
        <taxon>Primates</taxon>
        <taxon>Haplorrhini</taxon>
        <taxon>Catarrhini</taxon>
        <taxon>Hominidae</taxon>
        <taxon>Pan</taxon>
    </lineage>
</organism>
<dbReference type="GO" id="GO:0005525">
    <property type="term" value="F:GTP binding"/>
    <property type="evidence" value="ECO:0007669"/>
    <property type="project" value="InterPro"/>
</dbReference>
<evidence type="ECO:0000256" key="1">
    <source>
        <dbReference type="SAM" id="MobiDB-lite"/>
    </source>
</evidence>
<dbReference type="PANTHER" id="PTHR11561:SF11">
    <property type="entry name" value="PHOSPHOENOLPYRUVATE CARBOXYKINASE [GTP], MITOCHONDRIAL"/>
    <property type="match status" value="1"/>
</dbReference>
<dbReference type="Pfam" id="PF00821">
    <property type="entry name" value="PEPCK_GTP"/>
    <property type="match status" value="1"/>
</dbReference>
<proteinExistence type="predicted"/>
<dbReference type="Gene3D" id="3.90.228.20">
    <property type="match status" value="1"/>
</dbReference>
<dbReference type="SUPFAM" id="SSF53795">
    <property type="entry name" value="PEP carboxykinase-like"/>
    <property type="match status" value="1"/>
</dbReference>
<protein>
    <submittedName>
        <fullName evidence="3">PCK2 isoform 15</fullName>
    </submittedName>
</protein>
<dbReference type="InterPro" id="IPR035077">
    <property type="entry name" value="PEP_carboxykinase_GTP_C"/>
</dbReference>
<dbReference type="Proteomes" id="UP000236370">
    <property type="component" value="Unassembled WGS sequence"/>
</dbReference>
<feature type="region of interest" description="Disordered" evidence="1">
    <location>
        <begin position="1"/>
        <end position="26"/>
    </location>
</feature>
<gene>
    <name evidence="3" type="ORF">CK820_G0029689</name>
</gene>
<dbReference type="InterPro" id="IPR008209">
    <property type="entry name" value="PEP_carboxykinase_GTP"/>
</dbReference>
<dbReference type="PRINTS" id="PR02045">
    <property type="entry name" value="F138DOMAIN"/>
</dbReference>
<dbReference type="GO" id="GO:0004611">
    <property type="term" value="F:phosphoenolpyruvate carboxykinase activity"/>
    <property type="evidence" value="ECO:0007669"/>
    <property type="project" value="InterPro"/>
</dbReference>
<evidence type="ECO:0000313" key="4">
    <source>
        <dbReference type="Proteomes" id="UP000236370"/>
    </source>
</evidence>
<feature type="domain" description="Phosphoenolpyruvate carboxykinase C-terminal P-loop" evidence="2">
    <location>
        <begin position="10"/>
        <end position="69"/>
    </location>
</feature>
<evidence type="ECO:0000313" key="3">
    <source>
        <dbReference type="EMBL" id="PNI96724.1"/>
    </source>
</evidence>
<dbReference type="PANTHER" id="PTHR11561">
    <property type="entry name" value="PHOSPHOENOLPYRUVATE CARBOXYKINASE"/>
    <property type="match status" value="1"/>
</dbReference>
<dbReference type="InterPro" id="IPR013035">
    <property type="entry name" value="PEP_carboxykinase_C"/>
</dbReference>
<accession>A0A2J8QKC3</accession>
<comment type="caution">
    <text evidence="3">The sequence shown here is derived from an EMBL/GenBank/DDBJ whole genome shotgun (WGS) entry which is preliminary data.</text>
</comment>
<evidence type="ECO:0000259" key="2">
    <source>
        <dbReference type="Pfam" id="PF00821"/>
    </source>
</evidence>
<dbReference type="EMBL" id="NBAG03000032">
    <property type="protein sequence ID" value="PNI96724.1"/>
    <property type="molecule type" value="Genomic_DNA"/>
</dbReference>
<name>A0A2J8QKC3_PANTR</name>
<dbReference type="AlphaFoldDB" id="A0A2J8QKC3"/>
<reference evidence="3 4" key="1">
    <citation type="submission" date="2017-12" db="EMBL/GenBank/DDBJ databases">
        <title>High-resolution comparative analysis of great ape genomes.</title>
        <authorList>
            <person name="Pollen A."/>
            <person name="Hastie A."/>
            <person name="Hormozdiari F."/>
            <person name="Dougherty M."/>
            <person name="Liu R."/>
            <person name="Chaisson M."/>
            <person name="Hoppe E."/>
            <person name="Hill C."/>
            <person name="Pang A."/>
            <person name="Hillier L."/>
            <person name="Baker C."/>
            <person name="Armstrong J."/>
            <person name="Shendure J."/>
            <person name="Paten B."/>
            <person name="Wilson R."/>
            <person name="Chao H."/>
            <person name="Schneider V."/>
            <person name="Ventura M."/>
            <person name="Kronenberg Z."/>
            <person name="Murali S."/>
            <person name="Gordon D."/>
            <person name="Cantsilieris S."/>
            <person name="Munson K."/>
            <person name="Nelson B."/>
            <person name="Raja A."/>
            <person name="Underwood J."/>
            <person name="Diekhans M."/>
            <person name="Fiddes I."/>
            <person name="Haussler D."/>
            <person name="Eichler E."/>
        </authorList>
    </citation>
    <scope>NUCLEOTIDE SEQUENCE [LARGE SCALE GENOMIC DNA]</scope>
    <source>
        <strain evidence="3">Yerkes chimp pedigree #C0471</strain>
    </source>
</reference>
<feature type="non-terminal residue" evidence="3">
    <location>
        <position position="1"/>
    </location>
</feature>